<feature type="domain" description="Helicase ATP-binding" evidence="2">
    <location>
        <begin position="359"/>
        <end position="519"/>
    </location>
</feature>
<dbReference type="SUPFAM" id="SSF52540">
    <property type="entry name" value="P-loop containing nucleoside triphosphate hydrolases"/>
    <property type="match status" value="2"/>
</dbReference>
<dbReference type="InterPro" id="IPR050742">
    <property type="entry name" value="Helicase_Restrict-Modif_Enz"/>
</dbReference>
<dbReference type="Proteomes" id="UP000040910">
    <property type="component" value="Unassembled WGS sequence"/>
</dbReference>
<comment type="caution">
    <text evidence="4">The sequence shown here is derived from an EMBL/GenBank/DDBJ whole genome shotgun (WGS) entry which is preliminary data.</text>
</comment>
<dbReference type="EMBL" id="CKGU01000001">
    <property type="protein sequence ID" value="CIS19826.1"/>
    <property type="molecule type" value="Genomic_DNA"/>
</dbReference>
<organism evidence="4 5">
    <name type="scientific">Streptococcus pneumoniae</name>
    <dbReference type="NCBI Taxonomy" id="1313"/>
    <lineage>
        <taxon>Bacteria</taxon>
        <taxon>Bacillati</taxon>
        <taxon>Bacillota</taxon>
        <taxon>Bacilli</taxon>
        <taxon>Lactobacillales</taxon>
        <taxon>Streptococcaceae</taxon>
        <taxon>Streptococcus</taxon>
    </lineage>
</organism>
<dbReference type="Pfam" id="PF08463">
    <property type="entry name" value="EcoEI_R_C"/>
    <property type="match status" value="1"/>
</dbReference>
<dbReference type="GO" id="GO:0009035">
    <property type="term" value="F:type I site-specific deoxyribonuclease activity"/>
    <property type="evidence" value="ECO:0007669"/>
    <property type="project" value="UniProtKB-EC"/>
</dbReference>
<dbReference type="Gene3D" id="3.40.50.300">
    <property type="entry name" value="P-loop containing nucleotide triphosphate hydrolases"/>
    <property type="match status" value="2"/>
</dbReference>
<dbReference type="Gene3D" id="3.90.1570.30">
    <property type="match status" value="1"/>
</dbReference>
<dbReference type="OrthoDB" id="9758243at2"/>
<dbReference type="CDD" id="cd18032">
    <property type="entry name" value="DEXHc_RE_I_III_res"/>
    <property type="match status" value="1"/>
</dbReference>
<reference evidence="5 6" key="1">
    <citation type="submission" date="2015-03" db="EMBL/GenBank/DDBJ databases">
        <authorList>
            <consortium name="Pathogen Informatics"/>
            <person name="Murphy D."/>
        </authorList>
    </citation>
    <scope>NUCLEOTIDE SEQUENCE [LARGE SCALE GENOMIC DNA]</scope>
    <source>
        <strain evidence="4">SMRU158</strain>
        <strain evidence="3">SMRU328</strain>
        <strain evidence="5 6">type strain: N</strain>
    </source>
</reference>
<dbReference type="InterPro" id="IPR014001">
    <property type="entry name" value="Helicase_ATP-bd"/>
</dbReference>
<dbReference type="InterPro" id="IPR027417">
    <property type="entry name" value="P-loop_NTPase"/>
</dbReference>
<gene>
    <name evidence="4" type="primary">hsdR_1</name>
    <name evidence="3" type="synonym">hsdR</name>
    <name evidence="4" type="ORF">ERS019316_01830</name>
    <name evidence="3" type="ORF">ERS019486_00159</name>
</gene>
<dbReference type="GO" id="GO:0009432">
    <property type="term" value="P:SOS response"/>
    <property type="evidence" value="ECO:0007669"/>
    <property type="project" value="UniProtKB-KW"/>
</dbReference>
<dbReference type="InterPro" id="IPR001650">
    <property type="entry name" value="Helicase_C-like"/>
</dbReference>
<dbReference type="PANTHER" id="PTHR47396:SF1">
    <property type="entry name" value="ATP-DEPENDENT HELICASE IRC3-RELATED"/>
    <property type="match status" value="1"/>
</dbReference>
<dbReference type="REBASE" id="305292">
    <property type="entry name" value="Spn5675ORF844P"/>
</dbReference>
<evidence type="ECO:0000256" key="1">
    <source>
        <dbReference type="ARBA" id="ARBA00023236"/>
    </source>
</evidence>
<name>A0A0B7L2K0_STREE</name>
<dbReference type="PANTHER" id="PTHR47396">
    <property type="entry name" value="TYPE I RESTRICTION ENZYME ECOKI R PROTEIN"/>
    <property type="match status" value="1"/>
</dbReference>
<proteinExistence type="predicted"/>
<evidence type="ECO:0000313" key="3">
    <source>
        <dbReference type="EMBL" id="CIS19826.1"/>
    </source>
</evidence>
<dbReference type="CDD" id="cd18799">
    <property type="entry name" value="SF2_C_EcoAI-like"/>
    <property type="match status" value="1"/>
</dbReference>
<dbReference type="Pfam" id="PF04313">
    <property type="entry name" value="HSDR_N"/>
    <property type="match status" value="1"/>
</dbReference>
<dbReference type="GO" id="GO:0009307">
    <property type="term" value="P:DNA restriction-modification system"/>
    <property type="evidence" value="ECO:0007669"/>
    <property type="project" value="UniProtKB-KW"/>
</dbReference>
<dbReference type="EMBL" id="CKLF01000034">
    <property type="protein sequence ID" value="CIV42739.1"/>
    <property type="molecule type" value="Genomic_DNA"/>
</dbReference>
<evidence type="ECO:0000259" key="2">
    <source>
        <dbReference type="PROSITE" id="PS51192"/>
    </source>
</evidence>
<evidence type="ECO:0000313" key="6">
    <source>
        <dbReference type="Proteomes" id="UP000042745"/>
    </source>
</evidence>
<dbReference type="GO" id="GO:0005524">
    <property type="term" value="F:ATP binding"/>
    <property type="evidence" value="ECO:0007669"/>
    <property type="project" value="UniProtKB-KW"/>
</dbReference>
<dbReference type="RefSeq" id="WP_000526318.1">
    <property type="nucleotide sequence ID" value="NZ_AP019192.2"/>
</dbReference>
<dbReference type="EC" id="3.1.21.3" evidence="4"/>
<dbReference type="Pfam" id="PF04851">
    <property type="entry name" value="ResIII"/>
    <property type="match status" value="1"/>
</dbReference>
<dbReference type="GO" id="GO:0005829">
    <property type="term" value="C:cytosol"/>
    <property type="evidence" value="ECO:0007669"/>
    <property type="project" value="TreeGrafter"/>
</dbReference>
<evidence type="ECO:0000313" key="4">
    <source>
        <dbReference type="EMBL" id="CIV42739.1"/>
    </source>
</evidence>
<dbReference type="Proteomes" id="UP000042745">
    <property type="component" value="Unassembled WGS sequence"/>
</dbReference>
<dbReference type="AlphaFoldDB" id="A0A0B7L2K0"/>
<dbReference type="InterPro" id="IPR007409">
    <property type="entry name" value="Restrct_endonuc_type1_HsdR_N"/>
</dbReference>
<keyword evidence="1" id="KW-0742">SOS response</keyword>
<dbReference type="PROSITE" id="PS51192">
    <property type="entry name" value="HELICASE_ATP_BIND_1"/>
    <property type="match status" value="1"/>
</dbReference>
<sequence length="1116" mass="129280">MGNFSFLLKNDEYESFSKPCIEAENMIATSTVATAFMARRALEQAVHWIYSHDSYLEAPYRATLSSLVWDDDFRDIVDSELHKQIVLLIRWGNHAAHGGEIKEREAILALHHLYQFVNFIDYCYSNEFVERYFDEKCLPLSANIKYRETPQSMIKLQDSLPELPDFHEQMAAQSVEVQETYTEKRETAAQRQDVPFHIDQLSEAETRKLFIDIDLRLAGWIFEENCRVEIAVDGLKHGSGIGYCDYVLYGKNGKILAIVEAKKASVNPEVGEVQVKEYAEALEKHIGYQPICFITNGLKHYILDGPNRRQIAGFYSQEELQLVMDRRHLQKPLEDISSKIRDDISGRHYQKHAIASVCEAFSNHRRQALLVMATGAGKTRTAVSLVDILSRHNWVKNVLFLADRTSLVKQAYDSFRKLLPDLSVCNFLEDKEGAQSSRMVFSTYPTMIGAISGQEEVNQRPFTVGHFDLIIIDESHRSIYQKYKSIFDYFDARIVGLTATPRQDLDKNTYGFFNLENGVPTYAYDLEEAVKDGYLVAYHSIETKLKLPTDGLHYDDLSEEEKEHFDSKFEDDSCEKDIDGSVFNSFIFNKSTVEIVLNELMTRGIQTASGDEIGKTIIFAKNHDHAEYIRGIFNNRYPEKGSDYAQVIDYSIKHYQTLIDDFKIKEKYPQIAISVDMLDTGIDVPEVVNLVFFKKVRSKTKFWQMIGRGTRLCKDLFGPEQDKENFLVFDYGDNFDYFRADPRDGEGRHIVSLTQRLFNIKVDLIRELQGLQYQEDQFARAYRQQLVSELQGRIESLNELDFRVRMVLDTVYSYRKLESWQNLTAVTSETIQKNLSPLLFDEDKEDEMARRFDLWLLHIQLGQLTAKSSTVHISQVMKTARALSAIGNIPQVFEQAEIIRKVQEPEFWKEVNLSDLEKIRLAIRDLLQFLDKTDRKPYYVNFEDRILSTVHETTAFLQVNDLRSYNEKVEHYLKTHLDEESISKLYHNKKLTSDDMLALEKLLWEKLGSKADYQSHYENKAIPRLVREIIGLDRESANRIFSKFLSDENLNARQISFVKLIVDYIVENGFLETKVLTQEPFKSYGSVQLLFQHQLPVLRNIVQIIELINNRAGEAA</sequence>
<keyword evidence="1" id="KW-0227">DNA damage</keyword>
<evidence type="ECO:0000313" key="5">
    <source>
        <dbReference type="Proteomes" id="UP000040910"/>
    </source>
</evidence>
<keyword evidence="4" id="KW-0378">Hydrolase</keyword>
<dbReference type="InterPro" id="IPR006935">
    <property type="entry name" value="Helicase/UvrB_N"/>
</dbReference>
<dbReference type="SMART" id="SM00487">
    <property type="entry name" value="DEXDc"/>
    <property type="match status" value="1"/>
</dbReference>
<accession>A0A0B7L2K0</accession>
<dbReference type="Pfam" id="PF00271">
    <property type="entry name" value="Helicase_C"/>
    <property type="match status" value="1"/>
</dbReference>
<protein>
    <submittedName>
        <fullName evidence="4">Type I restriction-modification system R subunit</fullName>
        <ecNumber evidence="4">3.1.21.3</ecNumber>
    </submittedName>
</protein>
<dbReference type="GO" id="GO:0003677">
    <property type="term" value="F:DNA binding"/>
    <property type="evidence" value="ECO:0007669"/>
    <property type="project" value="UniProtKB-KW"/>
</dbReference>
<dbReference type="InterPro" id="IPR013670">
    <property type="entry name" value="EcoEI_R_C_dom"/>
</dbReference>